<evidence type="ECO:0000256" key="4">
    <source>
        <dbReference type="ARBA" id="ARBA00022801"/>
    </source>
</evidence>
<dbReference type="GO" id="GO:0003676">
    <property type="term" value="F:nucleic acid binding"/>
    <property type="evidence" value="ECO:0007669"/>
    <property type="project" value="InterPro"/>
</dbReference>
<name>A0AAD8RSP4_LOLMU</name>
<dbReference type="CDD" id="cd09272">
    <property type="entry name" value="RNase_HI_RT_Ty1"/>
    <property type="match status" value="1"/>
</dbReference>
<dbReference type="GO" id="GO:0004190">
    <property type="term" value="F:aspartic-type endopeptidase activity"/>
    <property type="evidence" value="ECO:0007669"/>
    <property type="project" value="UniProtKB-KW"/>
</dbReference>
<dbReference type="InterPro" id="IPR001878">
    <property type="entry name" value="Znf_CCHC"/>
</dbReference>
<dbReference type="SMART" id="SM00343">
    <property type="entry name" value="ZnF_C2HC"/>
    <property type="match status" value="2"/>
</dbReference>
<dbReference type="InterPro" id="IPR001584">
    <property type="entry name" value="Integrase_cat-core"/>
</dbReference>
<evidence type="ECO:0000313" key="7">
    <source>
        <dbReference type="EMBL" id="KAK1630202.1"/>
    </source>
</evidence>
<dbReference type="EMBL" id="JAUUTY010000005">
    <property type="protein sequence ID" value="KAK1630202.1"/>
    <property type="molecule type" value="Genomic_DNA"/>
</dbReference>
<dbReference type="InterPro" id="IPR043502">
    <property type="entry name" value="DNA/RNA_pol_sf"/>
</dbReference>
<dbReference type="InterPro" id="IPR036397">
    <property type="entry name" value="RNaseH_sf"/>
</dbReference>
<proteinExistence type="predicted"/>
<dbReference type="PROSITE" id="PS50994">
    <property type="entry name" value="INTEGRASE"/>
    <property type="match status" value="1"/>
</dbReference>
<dbReference type="GO" id="GO:0006508">
    <property type="term" value="P:proteolysis"/>
    <property type="evidence" value="ECO:0007669"/>
    <property type="project" value="UniProtKB-KW"/>
</dbReference>
<dbReference type="SUPFAM" id="SSF57756">
    <property type="entry name" value="Retrovirus zinc finger-like domains"/>
    <property type="match status" value="2"/>
</dbReference>
<organism evidence="7 8">
    <name type="scientific">Lolium multiflorum</name>
    <name type="common">Italian ryegrass</name>
    <name type="synonym">Lolium perenne subsp. multiflorum</name>
    <dbReference type="NCBI Taxonomy" id="4521"/>
    <lineage>
        <taxon>Eukaryota</taxon>
        <taxon>Viridiplantae</taxon>
        <taxon>Streptophyta</taxon>
        <taxon>Embryophyta</taxon>
        <taxon>Tracheophyta</taxon>
        <taxon>Spermatophyta</taxon>
        <taxon>Magnoliopsida</taxon>
        <taxon>Liliopsida</taxon>
        <taxon>Poales</taxon>
        <taxon>Poaceae</taxon>
        <taxon>BOP clade</taxon>
        <taxon>Pooideae</taxon>
        <taxon>Poodae</taxon>
        <taxon>Poeae</taxon>
        <taxon>Poeae Chloroplast Group 2 (Poeae type)</taxon>
        <taxon>Loliodinae</taxon>
        <taxon>Loliinae</taxon>
        <taxon>Lolium</taxon>
    </lineage>
</organism>
<dbReference type="SUPFAM" id="SSF53098">
    <property type="entry name" value="Ribonuclease H-like"/>
    <property type="match status" value="1"/>
</dbReference>
<dbReference type="InterPro" id="IPR013103">
    <property type="entry name" value="RVT_2"/>
</dbReference>
<reference evidence="7" key="1">
    <citation type="submission" date="2023-07" db="EMBL/GenBank/DDBJ databases">
        <title>A chromosome-level genome assembly of Lolium multiflorum.</title>
        <authorList>
            <person name="Chen Y."/>
            <person name="Copetti D."/>
            <person name="Kolliker R."/>
            <person name="Studer B."/>
        </authorList>
    </citation>
    <scope>NUCLEOTIDE SEQUENCE</scope>
    <source>
        <strain evidence="7">02402/16</strain>
        <tissue evidence="7">Leaf</tissue>
    </source>
</reference>
<dbReference type="Gene3D" id="3.30.420.10">
    <property type="entry name" value="Ribonuclease H-like superfamily/Ribonuclease H"/>
    <property type="match status" value="1"/>
</dbReference>
<protein>
    <recommendedName>
        <fullName evidence="6">Integrase catalytic domain-containing protein</fullName>
    </recommendedName>
</protein>
<evidence type="ECO:0000313" key="8">
    <source>
        <dbReference type="Proteomes" id="UP001231189"/>
    </source>
</evidence>
<dbReference type="PANTHER" id="PTHR42648:SF20">
    <property type="entry name" value="RNA-DIRECTED DNA POLYMERASE"/>
    <property type="match status" value="1"/>
</dbReference>
<dbReference type="SUPFAM" id="SSF56672">
    <property type="entry name" value="DNA/RNA polymerases"/>
    <property type="match status" value="1"/>
</dbReference>
<evidence type="ECO:0000259" key="6">
    <source>
        <dbReference type="PROSITE" id="PS50994"/>
    </source>
</evidence>
<accession>A0AAD8RSP4</accession>
<evidence type="ECO:0000256" key="1">
    <source>
        <dbReference type="ARBA" id="ARBA00022670"/>
    </source>
</evidence>
<dbReference type="Proteomes" id="UP001231189">
    <property type="component" value="Unassembled WGS sequence"/>
</dbReference>
<dbReference type="Pfam" id="PF14223">
    <property type="entry name" value="Retrotran_gag_2"/>
    <property type="match status" value="2"/>
</dbReference>
<evidence type="ECO:0000256" key="2">
    <source>
        <dbReference type="ARBA" id="ARBA00022723"/>
    </source>
</evidence>
<dbReference type="GO" id="GO:0015074">
    <property type="term" value="P:DNA integration"/>
    <property type="evidence" value="ECO:0007669"/>
    <property type="project" value="InterPro"/>
</dbReference>
<sequence>MIWFPRVSCLQSNKENPNETRREKTNERSIVEQAHEIQSIAKELEQFTCVLPDKFIAGGIIAKLPPSWRNFATSLKHKRQEFSTTDLIGSLDVEEKARAKDTRARGVEGGSSANLVQKKNFQSYKSKNKNKYDGKGKFDGKNKASQSTNFKRKTDKKKGVCHVCGDPDHWAPNCPNRFDKRQQGKGGKTANVVIGDTEMKDAGYGIFPTVLSICHSPEWWIDTGANVHVCADISMFSSYQVAGTSSVLMGNGSHATVRGVGTVDLKFTSGKIVRLKNVHHVPSINKNLVSGSLLCRDGYKIVFESNKFVVSKFGTFVGKGYECGGLFRLSLSDVCNKVVNHICTNIETNVWHSRLCHVNFGCMTRLAKLNLIPSFTNVKGSKCQVCVQAKQPRKSHTTAEVRNLAPLELIHSDICEMNGVLTKGGKKYFMTFIDDSTRYCYVYLLKSKDEALSFFKIYKAETENQLERKIKRLRSDRGGEYFSNEFDSFCAEHGIIHERMPPYSPQSNGVAERKNRTLTDLVNAMLDTSGLSKAWWGEAILTACHVLNRVPTKNKEITPFEEWEKKRLKLSYLRTWGCLAKVNVPIPKKRKLGPKTVDCVFLGYAFHSIGYRFLIVKSEVSDMHVGTIMESNDATFFEDIFPMKDMPSSSNQGMPSTSIQEFATIPESTIPIEHLENLEEDNNEAPKRSKRQRTAKSFGNDFIVYLVDDTPTSISEAYASPDADYWKEAVRSEMDSILANGTWEITDRPYGCKPVGCKWVFKKKLRPDGTIEKYKARLVAKGYTQKEGEDFFDTYSPVARLTTIRVLLSLAPSYGLLIHQMDVKIVFLNGELDEEIYMDQPDGFVVNGQEGKVCKLLKSLYGLKQAPKQWHEKFERTLTAEGFVVNEADKCVYYRHGGGEGVILCLYVDDILIFGTNLNIIKKTKDFLSRCFEMKDLGVADVILNIKLLKDDNGGITLLQSHYVEKILSRFGYSDCKSCPTPYDPSVLLRKNKTTARDQLRYSQIIGSLMYLASATRPDIAFAVSKLSRFVSNPGDDHWHALERVMHYLKGTASYGIHYTGYPRVLEGYSDSNWISDADEIKATSGYVFTLGGGAVSWKSCKQTILTRSTMEAELTALDTATVEAEWLRELLMNLPVVEKPIPAIPMNCDNQTVIIKAVQLRLLPVRFTSLSLRFISSRGLFSSSLCAYKRGRSSPEIHYETQHHMRLPLGSRALRRRSRLLHPVYRRAPLDGTAGLRNPVSCDPVRERGDKVFGERSTATAGFNIDTEADDYFPNDDFFPDISNLFSDMALNGDNGNAGSSSGPHYSPVSFASSLKPPPFEGVNYKRWRARAILWLTTMRCFDATKGKPEGELTPLEEKAFEDADTLLRGAIISVLGENIVDSYLSISTGKDMWDAIEAKFGVSDAGSELYVMEQFYDFKMTNERSIVEQAHEIQSIAKELEQFTCVLPDKFIAGGIIAKLPPSWRNFATSLKHKRQEFSTTDLIGSLDVEEKARAKDTRARGVEGGSSANLVQKKNFQSYKSKNKNKYDGKGKFDGKNKASQSTNFKRKTDKKKGVCHVCGDPDHWAPNCPNRFDKRQQGKGGKTANVVIGDTEMKDAGSQGLPPC</sequence>
<gene>
    <name evidence="7" type="ORF">QYE76_004517</name>
</gene>
<feature type="compositionally biased region" description="Basic and acidic residues" evidence="5">
    <location>
        <begin position="1528"/>
        <end position="1540"/>
    </location>
</feature>
<dbReference type="PANTHER" id="PTHR42648">
    <property type="entry name" value="TRANSPOSASE, PUTATIVE-RELATED"/>
    <property type="match status" value="1"/>
</dbReference>
<keyword evidence="1" id="KW-0645">Protease</keyword>
<keyword evidence="3" id="KW-0064">Aspartyl protease</keyword>
<dbReference type="Pfam" id="PF13976">
    <property type="entry name" value="gag_pre-integrs"/>
    <property type="match status" value="1"/>
</dbReference>
<feature type="domain" description="Integrase catalytic" evidence="6">
    <location>
        <begin position="402"/>
        <end position="567"/>
    </location>
</feature>
<dbReference type="GO" id="GO:0008270">
    <property type="term" value="F:zinc ion binding"/>
    <property type="evidence" value="ECO:0007669"/>
    <property type="project" value="InterPro"/>
</dbReference>
<dbReference type="InterPro" id="IPR012337">
    <property type="entry name" value="RNaseH-like_sf"/>
</dbReference>
<dbReference type="Pfam" id="PF22936">
    <property type="entry name" value="Pol_BBD"/>
    <property type="match status" value="1"/>
</dbReference>
<evidence type="ECO:0000256" key="3">
    <source>
        <dbReference type="ARBA" id="ARBA00022750"/>
    </source>
</evidence>
<dbReference type="InterPro" id="IPR039537">
    <property type="entry name" value="Retrotran_Ty1/copia-like"/>
</dbReference>
<dbReference type="Pfam" id="PF00665">
    <property type="entry name" value="rve"/>
    <property type="match status" value="1"/>
</dbReference>
<keyword evidence="2" id="KW-0479">Metal-binding</keyword>
<dbReference type="InterPro" id="IPR057670">
    <property type="entry name" value="SH3_retrovirus"/>
</dbReference>
<dbReference type="InterPro" id="IPR036875">
    <property type="entry name" value="Znf_CCHC_sf"/>
</dbReference>
<dbReference type="Pfam" id="PF07727">
    <property type="entry name" value="RVT_2"/>
    <property type="match status" value="1"/>
</dbReference>
<feature type="region of interest" description="Disordered" evidence="5">
    <location>
        <begin position="126"/>
        <end position="152"/>
    </location>
</feature>
<feature type="region of interest" description="Disordered" evidence="5">
    <location>
        <begin position="1524"/>
        <end position="1550"/>
    </location>
</feature>
<dbReference type="InterPro" id="IPR025724">
    <property type="entry name" value="GAG-pre-integrase_dom"/>
</dbReference>
<keyword evidence="8" id="KW-1185">Reference proteome</keyword>
<keyword evidence="4" id="KW-0378">Hydrolase</keyword>
<feature type="compositionally biased region" description="Basic and acidic residues" evidence="5">
    <location>
        <begin position="130"/>
        <end position="142"/>
    </location>
</feature>
<comment type="caution">
    <text evidence="7">The sequence shown here is derived from an EMBL/GenBank/DDBJ whole genome shotgun (WGS) entry which is preliminary data.</text>
</comment>
<evidence type="ECO:0000256" key="5">
    <source>
        <dbReference type="SAM" id="MobiDB-lite"/>
    </source>
</evidence>
<dbReference type="Pfam" id="PF25597">
    <property type="entry name" value="SH3_retrovirus"/>
    <property type="match status" value="1"/>
</dbReference>
<dbReference type="InterPro" id="IPR054722">
    <property type="entry name" value="PolX-like_BBD"/>
</dbReference>